<protein>
    <submittedName>
        <fullName evidence="2">Transmembrane protein</fullName>
    </submittedName>
</protein>
<organism evidence="1 2">
    <name type="scientific">Bursaphelenchus xylophilus</name>
    <name type="common">Pinewood nematode worm</name>
    <name type="synonym">Aphelenchoides xylophilus</name>
    <dbReference type="NCBI Taxonomy" id="6326"/>
    <lineage>
        <taxon>Eukaryota</taxon>
        <taxon>Metazoa</taxon>
        <taxon>Ecdysozoa</taxon>
        <taxon>Nematoda</taxon>
        <taxon>Chromadorea</taxon>
        <taxon>Rhabditida</taxon>
        <taxon>Tylenchina</taxon>
        <taxon>Tylenchomorpha</taxon>
        <taxon>Aphelenchoidea</taxon>
        <taxon>Aphelenchoididae</taxon>
        <taxon>Bursaphelenchus</taxon>
    </lineage>
</organism>
<dbReference type="WBParaSite" id="BXY_0428800.1">
    <property type="protein sequence ID" value="BXY_0428800.1"/>
    <property type="gene ID" value="BXY_0428800"/>
</dbReference>
<dbReference type="AlphaFoldDB" id="A0A1I7RU79"/>
<dbReference type="Proteomes" id="UP000095284">
    <property type="component" value="Unplaced"/>
</dbReference>
<evidence type="ECO:0000313" key="2">
    <source>
        <dbReference type="WBParaSite" id="BXY_0428800.1"/>
    </source>
</evidence>
<name>A0A1I7RU79_BURXY</name>
<accession>A0A1I7RU79</accession>
<evidence type="ECO:0000313" key="1">
    <source>
        <dbReference type="Proteomes" id="UP000095284"/>
    </source>
</evidence>
<proteinExistence type="predicted"/>
<sequence length="175" mass="20256">MVEQCLANHSHHCYEDFDAFKKWYPSQFIDHIPYDCPIIRYLDFPCAQAGYFAVKPCVNYKVEVCDTVRKYVSTFPEKYPFHLPGIPDEPYEVNESRPKDEPFLQADRPTMFNVGRTLLILSVFVYAVQGFIKTPLSTLGSPGIISWTNPFILNLLGNRPYSYPKTTAKPTTRRF</sequence>
<reference evidence="2" key="1">
    <citation type="submission" date="2016-11" db="UniProtKB">
        <authorList>
            <consortium name="WormBaseParasite"/>
        </authorList>
    </citation>
    <scope>IDENTIFICATION</scope>
</reference>